<dbReference type="AlphaFoldDB" id="A0A392M0M4"/>
<dbReference type="InterPro" id="IPR041577">
    <property type="entry name" value="RT_RNaseH_2"/>
</dbReference>
<dbReference type="InterPro" id="IPR000477">
    <property type="entry name" value="RT_dom"/>
</dbReference>
<dbReference type="Pfam" id="PF17921">
    <property type="entry name" value="Integrase_H2C2"/>
    <property type="match status" value="1"/>
</dbReference>
<proteinExistence type="predicted"/>
<dbReference type="InterPro" id="IPR036397">
    <property type="entry name" value="RNaseH_sf"/>
</dbReference>
<dbReference type="Pfam" id="PF00078">
    <property type="entry name" value="RVT_1"/>
    <property type="match status" value="1"/>
</dbReference>
<feature type="domain" description="Reverse transcriptase" evidence="1">
    <location>
        <begin position="1"/>
        <end position="56"/>
    </location>
</feature>
<dbReference type="Pfam" id="PF13456">
    <property type="entry name" value="RVT_3"/>
    <property type="match status" value="1"/>
</dbReference>
<dbReference type="PANTHER" id="PTHR48475:SF2">
    <property type="entry name" value="RIBONUCLEASE H"/>
    <property type="match status" value="1"/>
</dbReference>
<dbReference type="InterPro" id="IPR041588">
    <property type="entry name" value="Integrase_H2C2"/>
</dbReference>
<dbReference type="PANTHER" id="PTHR48475">
    <property type="entry name" value="RIBONUCLEASE H"/>
    <property type="match status" value="1"/>
</dbReference>
<dbReference type="InterPro" id="IPR043128">
    <property type="entry name" value="Rev_trsase/Diguanyl_cyclase"/>
</dbReference>
<evidence type="ECO:0000259" key="1">
    <source>
        <dbReference type="PROSITE" id="PS50878"/>
    </source>
</evidence>
<dbReference type="Gene3D" id="1.10.340.70">
    <property type="match status" value="1"/>
</dbReference>
<dbReference type="Gene3D" id="3.30.70.270">
    <property type="match status" value="2"/>
</dbReference>
<dbReference type="InterPro" id="IPR002156">
    <property type="entry name" value="RNaseH_domain"/>
</dbReference>
<dbReference type="Gene3D" id="3.30.420.10">
    <property type="entry name" value="Ribonuclease H-like superfamily/Ribonuclease H"/>
    <property type="match status" value="1"/>
</dbReference>
<dbReference type="GO" id="GO:0004523">
    <property type="term" value="F:RNA-DNA hybrid ribonuclease activity"/>
    <property type="evidence" value="ECO:0007669"/>
    <property type="project" value="InterPro"/>
</dbReference>
<sequence>MLEVYMDDMIFKFVGKDQHEAHLSTVFSKVRKFNMWLNPEKCTFGVKAGKFLGFYLNERDIEENPDKCDAILKMETPSSKEQIMKLNGMLTTMKRFISRSAQHALKFYKLLRKEVAFEWTTECEEAFSQLKKALSQPPILSRPTVEETLYLYLAVSSEVVSAVLVREAQAFTDFLAELTLGNNELCTSWTVFTNESSINRGSGGVGLILESGEGLVVEVSLKFVFSATNNKEEYEACITGLNLALEMGAKNLKLHTDSQDQNTRADILARLTSTRNNEVTYSFIQETLERSSTTEKATVCATATPPAEKTWIDLIKDYILKGELPTNPAEATLIKRRAGNRTIIEGQLYRRGLSSLLLKCLAGRETTPVLEEVHKGIASQHLGGRALAKKILRAGYYWPSLVQDSKNFVKNCEKCQKHGDVHIAPPTELNS</sequence>
<dbReference type="PROSITE" id="PS50878">
    <property type="entry name" value="RT_POL"/>
    <property type="match status" value="1"/>
</dbReference>
<protein>
    <recommendedName>
        <fullName evidence="1">Reverse transcriptase domain-containing protein</fullName>
    </recommendedName>
</protein>
<dbReference type="SUPFAM" id="SSF56672">
    <property type="entry name" value="DNA/RNA polymerases"/>
    <property type="match status" value="1"/>
</dbReference>
<evidence type="ECO:0000313" key="2">
    <source>
        <dbReference type="EMBL" id="MCH80134.1"/>
    </source>
</evidence>
<keyword evidence="3" id="KW-1185">Reference proteome</keyword>
<dbReference type="InterPro" id="IPR043502">
    <property type="entry name" value="DNA/RNA_pol_sf"/>
</dbReference>
<dbReference type="Proteomes" id="UP000265520">
    <property type="component" value="Unassembled WGS sequence"/>
</dbReference>
<gene>
    <name evidence="2" type="ORF">A2U01_0000896</name>
</gene>
<name>A0A392M0M4_9FABA</name>
<dbReference type="EMBL" id="LXQA010000722">
    <property type="protein sequence ID" value="MCH80134.1"/>
    <property type="molecule type" value="Genomic_DNA"/>
</dbReference>
<dbReference type="Pfam" id="PF17919">
    <property type="entry name" value="RT_RNaseH_2"/>
    <property type="match status" value="1"/>
</dbReference>
<reference evidence="2 3" key="1">
    <citation type="journal article" date="2018" name="Front. Plant Sci.">
        <title>Red Clover (Trifolium pratense) and Zigzag Clover (T. medium) - A Picture of Genomic Similarities and Differences.</title>
        <authorList>
            <person name="Dluhosova J."/>
            <person name="Istvanek J."/>
            <person name="Nedelnik J."/>
            <person name="Repkova J."/>
        </authorList>
    </citation>
    <scope>NUCLEOTIDE SEQUENCE [LARGE SCALE GENOMIC DNA]</scope>
    <source>
        <strain evidence="3">cv. 10/8</strain>
        <tissue evidence="2">Leaf</tissue>
    </source>
</reference>
<comment type="caution">
    <text evidence="2">The sequence shown here is derived from an EMBL/GenBank/DDBJ whole genome shotgun (WGS) entry which is preliminary data.</text>
</comment>
<evidence type="ECO:0000313" key="3">
    <source>
        <dbReference type="Proteomes" id="UP000265520"/>
    </source>
</evidence>
<dbReference type="GO" id="GO:0003676">
    <property type="term" value="F:nucleic acid binding"/>
    <property type="evidence" value="ECO:0007669"/>
    <property type="project" value="InterPro"/>
</dbReference>
<organism evidence="2 3">
    <name type="scientific">Trifolium medium</name>
    <dbReference type="NCBI Taxonomy" id="97028"/>
    <lineage>
        <taxon>Eukaryota</taxon>
        <taxon>Viridiplantae</taxon>
        <taxon>Streptophyta</taxon>
        <taxon>Embryophyta</taxon>
        <taxon>Tracheophyta</taxon>
        <taxon>Spermatophyta</taxon>
        <taxon>Magnoliopsida</taxon>
        <taxon>eudicotyledons</taxon>
        <taxon>Gunneridae</taxon>
        <taxon>Pentapetalae</taxon>
        <taxon>rosids</taxon>
        <taxon>fabids</taxon>
        <taxon>Fabales</taxon>
        <taxon>Fabaceae</taxon>
        <taxon>Papilionoideae</taxon>
        <taxon>50 kb inversion clade</taxon>
        <taxon>NPAAA clade</taxon>
        <taxon>Hologalegina</taxon>
        <taxon>IRL clade</taxon>
        <taxon>Trifolieae</taxon>
        <taxon>Trifolium</taxon>
    </lineage>
</organism>
<accession>A0A392M0M4</accession>